<name>A0A382CDH8_9ZZZZ</name>
<dbReference type="Gene3D" id="3.40.1800.10">
    <property type="entry name" value="His-Me finger endonucleases"/>
    <property type="match status" value="1"/>
</dbReference>
<sequence length="135" mass="15714">MSFAWGEKFEPETKKCIKCGEFKTLDNYGYRSHGRDGTKTEQRNDCKSCIREQSTEAKKLKLSHPYPDDSDYKCPICKYTEAEIKASGAFHNKQGKKTVFRIDHDHVTKEFRGWICDYCNNGLSRFKDSPEILKN</sequence>
<dbReference type="InterPro" id="IPR004211">
    <property type="entry name" value="Endonuclease_7"/>
</dbReference>
<gene>
    <name evidence="1" type="ORF">METZ01_LOCUS176197</name>
</gene>
<dbReference type="EMBL" id="UINC01033683">
    <property type="protein sequence ID" value="SVB23343.1"/>
    <property type="molecule type" value="Genomic_DNA"/>
</dbReference>
<feature type="non-terminal residue" evidence="1">
    <location>
        <position position="135"/>
    </location>
</feature>
<evidence type="ECO:0000313" key="1">
    <source>
        <dbReference type="EMBL" id="SVB23343.1"/>
    </source>
</evidence>
<protein>
    <submittedName>
        <fullName evidence="1">Uncharacterized protein</fullName>
    </submittedName>
</protein>
<dbReference type="InterPro" id="IPR038563">
    <property type="entry name" value="Endonuclease_7_sf"/>
</dbReference>
<dbReference type="InterPro" id="IPR044925">
    <property type="entry name" value="His-Me_finger_sf"/>
</dbReference>
<reference evidence="1" key="1">
    <citation type="submission" date="2018-05" db="EMBL/GenBank/DDBJ databases">
        <authorList>
            <person name="Lanie J.A."/>
            <person name="Ng W.-L."/>
            <person name="Kazmierczak K.M."/>
            <person name="Andrzejewski T.M."/>
            <person name="Davidsen T.M."/>
            <person name="Wayne K.J."/>
            <person name="Tettelin H."/>
            <person name="Glass J.I."/>
            <person name="Rusch D."/>
            <person name="Podicherti R."/>
            <person name="Tsui H.-C.T."/>
            <person name="Winkler M.E."/>
        </authorList>
    </citation>
    <scope>NUCLEOTIDE SEQUENCE</scope>
</reference>
<organism evidence="1">
    <name type="scientific">marine metagenome</name>
    <dbReference type="NCBI Taxonomy" id="408172"/>
    <lineage>
        <taxon>unclassified sequences</taxon>
        <taxon>metagenomes</taxon>
        <taxon>ecological metagenomes</taxon>
    </lineage>
</organism>
<accession>A0A382CDH8</accession>
<dbReference type="SUPFAM" id="SSF54060">
    <property type="entry name" value="His-Me finger endonucleases"/>
    <property type="match status" value="1"/>
</dbReference>
<dbReference type="AlphaFoldDB" id="A0A382CDH8"/>
<proteinExistence type="predicted"/>
<dbReference type="Pfam" id="PF02945">
    <property type="entry name" value="Endonuclease_7"/>
    <property type="match status" value="1"/>
</dbReference>